<dbReference type="Gene3D" id="3.30.70.1350">
    <property type="entry name" value="Cation efflux protein, cytoplasmic domain"/>
    <property type="match status" value="3"/>
</dbReference>
<comment type="caution">
    <text evidence="9">The sequence shown here is derived from an EMBL/GenBank/DDBJ whole genome shotgun (WGS) entry which is preliminary data.</text>
</comment>
<evidence type="ECO:0000256" key="3">
    <source>
        <dbReference type="ARBA" id="ARBA00022448"/>
    </source>
</evidence>
<evidence type="ECO:0000313" key="10">
    <source>
        <dbReference type="Proteomes" id="UP000494245"/>
    </source>
</evidence>
<dbReference type="SUPFAM" id="SSF160240">
    <property type="entry name" value="Cation efflux protein cytoplasmic domain-like"/>
    <property type="match status" value="3"/>
</dbReference>
<reference evidence="9 10" key="2">
    <citation type="submission" date="2020-05" db="EMBL/GenBank/DDBJ databases">
        <title>Draft genome sequence of Desulfovibrio sp. strainFSS-1.</title>
        <authorList>
            <person name="Shimoshige H."/>
            <person name="Kobayashi H."/>
            <person name="Maekawa T."/>
        </authorList>
    </citation>
    <scope>NUCLEOTIDE SEQUENCE [LARGE SCALE GENOMIC DNA]</scope>
    <source>
        <strain evidence="9 10">SIID29052-01</strain>
    </source>
</reference>
<dbReference type="InterPro" id="IPR027469">
    <property type="entry name" value="Cation_efflux_TMD_sf"/>
</dbReference>
<keyword evidence="10" id="KW-1185">Reference proteome</keyword>
<evidence type="ECO:0000313" key="9">
    <source>
        <dbReference type="EMBL" id="GFK94044.1"/>
    </source>
</evidence>
<dbReference type="Pfam" id="PF01545">
    <property type="entry name" value="Cation_efflux"/>
    <property type="match status" value="1"/>
</dbReference>
<name>A0A6V8LQN7_9BACT</name>
<dbReference type="NCBIfam" id="TIGR01297">
    <property type="entry name" value="CDF"/>
    <property type="match status" value="1"/>
</dbReference>
<feature type="domain" description="Cation efflux protein transmembrane" evidence="7">
    <location>
        <begin position="27"/>
        <end position="231"/>
    </location>
</feature>
<dbReference type="Gene3D" id="1.20.1510.10">
    <property type="entry name" value="Cation efflux protein transmembrane domain"/>
    <property type="match status" value="1"/>
</dbReference>
<evidence type="ECO:0000256" key="1">
    <source>
        <dbReference type="ARBA" id="ARBA00004141"/>
    </source>
</evidence>
<gene>
    <name evidence="9" type="primary">fieF_2</name>
    <name evidence="9" type="ORF">NNJEOMEG_01882</name>
</gene>
<sequence length="494" mass="53187">MLPVRGYASGMDEKHLADREKASAALSSVAAAVFLTAMKIVVGLSTNSLGILSEAAHSGLDLVAAALTYFAVRYSSLPADERHPYGHGKAENLSALVETLLLLVTCIWIVRESVERLFYHPEAVEVTWWSFGVMAVSIVIDITRSRMLARMAEKHKSQALEADALHFATDVWSSAVVLLGLGLVWLAGQLPEGSAWRPFLERGDAVAALGVCVIVVRVSVKLGREAVDVLLDGGSQALVEDIRAALRDIPGVRGVPQVRARLSGPSTFVDLTLDVARQDSFEEAHRIGARAEEAVKQTLPGADVVVHLKPAAAEEQGLHEAVRSLAARHAVGVHGLRIWRSPGGLQMEMHVEVPDGLSLAKAHEMVTDFENAVRAALPDPVRITSHIEPVADAALEKRVKPCREEAIRRKVEELMAGLDGVTDCHGLAVQRLGDKYSVSFHCRMDPATPIGQAHDMTARMEDMVRAAVQDVGRVVIHAEPEPGAFVKGYPAAGP</sequence>
<dbReference type="InterPro" id="IPR002524">
    <property type="entry name" value="Cation_efflux"/>
</dbReference>
<protein>
    <submittedName>
        <fullName evidence="9">Ferrous-iron efflux pump FieF</fullName>
    </submittedName>
</protein>
<comment type="subcellular location">
    <subcellularLocation>
        <location evidence="1">Membrane</location>
        <topology evidence="1">Multi-pass membrane protein</topology>
    </subcellularLocation>
</comment>
<comment type="similarity">
    <text evidence="2">Belongs to the cation diffusion facilitator (CDF) transporter (TC 2.A.4) family.</text>
</comment>
<keyword evidence="3" id="KW-0813">Transport</keyword>
<feature type="domain" description="Cation efflux protein cytoplasmic" evidence="8">
    <location>
        <begin position="238"/>
        <end position="310"/>
    </location>
</feature>
<proteinExistence type="inferred from homology"/>
<evidence type="ECO:0000256" key="5">
    <source>
        <dbReference type="ARBA" id="ARBA00022989"/>
    </source>
</evidence>
<accession>A0A6V8LQN7</accession>
<keyword evidence="6" id="KW-0472">Membrane</keyword>
<dbReference type="InterPro" id="IPR036837">
    <property type="entry name" value="Cation_efflux_CTD_sf"/>
</dbReference>
<evidence type="ECO:0000256" key="4">
    <source>
        <dbReference type="ARBA" id="ARBA00022692"/>
    </source>
</evidence>
<dbReference type="InterPro" id="IPR058533">
    <property type="entry name" value="Cation_efflux_TM"/>
</dbReference>
<feature type="domain" description="Cation efflux protein cytoplasmic" evidence="8">
    <location>
        <begin position="328"/>
        <end position="389"/>
    </location>
</feature>
<dbReference type="InterPro" id="IPR050291">
    <property type="entry name" value="CDF_Transporter"/>
</dbReference>
<dbReference type="EMBL" id="BLTE01000007">
    <property type="protein sequence ID" value="GFK94044.1"/>
    <property type="molecule type" value="Genomic_DNA"/>
</dbReference>
<organism evidence="9 10">
    <name type="scientific">Fundidesulfovibrio magnetotacticus</name>
    <dbReference type="NCBI Taxonomy" id="2730080"/>
    <lineage>
        <taxon>Bacteria</taxon>
        <taxon>Pseudomonadati</taxon>
        <taxon>Thermodesulfobacteriota</taxon>
        <taxon>Desulfovibrionia</taxon>
        <taxon>Desulfovibrionales</taxon>
        <taxon>Desulfovibrionaceae</taxon>
        <taxon>Fundidesulfovibrio</taxon>
    </lineage>
</organism>
<dbReference type="SUPFAM" id="SSF161111">
    <property type="entry name" value="Cation efflux protein transmembrane domain-like"/>
    <property type="match status" value="1"/>
</dbReference>
<keyword evidence="4" id="KW-0812">Transmembrane</keyword>
<dbReference type="PANTHER" id="PTHR43840:SF15">
    <property type="entry name" value="MITOCHONDRIAL METAL TRANSPORTER 1-RELATED"/>
    <property type="match status" value="1"/>
</dbReference>
<evidence type="ECO:0000256" key="6">
    <source>
        <dbReference type="ARBA" id="ARBA00023136"/>
    </source>
</evidence>
<feature type="domain" description="Cation efflux protein cytoplasmic" evidence="8">
    <location>
        <begin position="405"/>
        <end position="481"/>
    </location>
</feature>
<dbReference type="PANTHER" id="PTHR43840">
    <property type="entry name" value="MITOCHONDRIAL METAL TRANSPORTER 1-RELATED"/>
    <property type="match status" value="1"/>
</dbReference>
<keyword evidence="5" id="KW-1133">Transmembrane helix</keyword>
<dbReference type="Pfam" id="PF16916">
    <property type="entry name" value="ZT_dimer"/>
    <property type="match status" value="3"/>
</dbReference>
<evidence type="ECO:0000256" key="2">
    <source>
        <dbReference type="ARBA" id="ARBA00008114"/>
    </source>
</evidence>
<dbReference type="GO" id="GO:0016020">
    <property type="term" value="C:membrane"/>
    <property type="evidence" value="ECO:0007669"/>
    <property type="project" value="UniProtKB-SubCell"/>
</dbReference>
<dbReference type="InterPro" id="IPR027470">
    <property type="entry name" value="Cation_efflux_CTD"/>
</dbReference>
<dbReference type="AlphaFoldDB" id="A0A6V8LQN7"/>
<dbReference type="GO" id="GO:0008324">
    <property type="term" value="F:monoatomic cation transmembrane transporter activity"/>
    <property type="evidence" value="ECO:0007669"/>
    <property type="project" value="InterPro"/>
</dbReference>
<evidence type="ECO:0000259" key="7">
    <source>
        <dbReference type="Pfam" id="PF01545"/>
    </source>
</evidence>
<dbReference type="Proteomes" id="UP000494245">
    <property type="component" value="Unassembled WGS sequence"/>
</dbReference>
<evidence type="ECO:0000259" key="8">
    <source>
        <dbReference type="Pfam" id="PF16916"/>
    </source>
</evidence>
<reference evidence="9 10" key="1">
    <citation type="submission" date="2020-04" db="EMBL/GenBank/DDBJ databases">
        <authorList>
            <consortium name="Desulfovibrio sp. FSS-1 genome sequencing consortium"/>
            <person name="Shimoshige H."/>
            <person name="Kobayashi H."/>
            <person name="Maekawa T."/>
        </authorList>
    </citation>
    <scope>NUCLEOTIDE SEQUENCE [LARGE SCALE GENOMIC DNA]</scope>
    <source>
        <strain evidence="9 10">SIID29052-01</strain>
    </source>
</reference>